<keyword evidence="2" id="KW-0812">Transmembrane</keyword>
<reference evidence="3 4" key="1">
    <citation type="submission" date="2021-06" db="EMBL/GenBank/DDBJ databases">
        <authorList>
            <person name="Lee D.H."/>
        </authorList>
    </citation>
    <scope>NUCLEOTIDE SEQUENCE [LARGE SCALE GENOMIC DNA]</scope>
    <source>
        <strain evidence="3 4">MMS21-HV4-11</strain>
    </source>
</reference>
<feature type="transmembrane region" description="Helical" evidence="2">
    <location>
        <begin position="311"/>
        <end position="331"/>
    </location>
</feature>
<evidence type="ECO:0000313" key="4">
    <source>
        <dbReference type="Proteomes" id="UP000727907"/>
    </source>
</evidence>
<feature type="transmembrane region" description="Helical" evidence="2">
    <location>
        <begin position="280"/>
        <end position="299"/>
    </location>
</feature>
<sequence>MAEAEPTIRYTERAGRPVVEVGGTWTVFSVRGIREKAGKALKAAGAVEKGKRTVDATGLERVDTAGALEILELAGGEAEVETKNDEQAALFKIVRENMCEPHPAHNVNGLVHWLDEIGRSSIDFYKQVINLCAFFGEILVVVIEAILQPKRFRPNAVIQQMYEVWIRALVIVGVLCFLIGVVIAYQGVQQLRQFGAETFTVEAVGIGMFRELGPLLTAIIVAGRSGSAFTAQIGTMQVNQEVDAMRTIGLNPIEWLVLPRITALLISMPLLAFWGDMAGLLGGAVACTVYLDFTFVQFFDRLRDTVGAWHFYTGMIKAPVFGIVIAVIGCFEGLQVRGSAESVGQLTTKAVVESIFCVIVLDAVFSIIFLLAGV</sequence>
<dbReference type="Pfam" id="PF02405">
    <property type="entry name" value="MlaE"/>
    <property type="match status" value="1"/>
</dbReference>
<keyword evidence="2" id="KW-0472">Membrane</keyword>
<comment type="subcellular location">
    <subcellularLocation>
        <location evidence="2">Cell inner membrane</location>
        <topology evidence="2">Multi-pass membrane protein</topology>
    </subcellularLocation>
</comment>
<keyword evidence="4" id="KW-1185">Reference proteome</keyword>
<evidence type="ECO:0000256" key="2">
    <source>
        <dbReference type="RuleBase" id="RU362044"/>
    </source>
</evidence>
<keyword evidence="2" id="KW-0997">Cell inner membrane</keyword>
<name>A0ABS6IKB3_9HYPH</name>
<feature type="transmembrane region" description="Helical" evidence="2">
    <location>
        <begin position="166"/>
        <end position="185"/>
    </location>
</feature>
<feature type="transmembrane region" description="Helical" evidence="2">
    <location>
        <begin position="128"/>
        <end position="146"/>
    </location>
</feature>
<dbReference type="EMBL" id="JAHOPB010000001">
    <property type="protein sequence ID" value="MBU8875036.1"/>
    <property type="molecule type" value="Genomic_DNA"/>
</dbReference>
<dbReference type="RefSeq" id="WP_216961640.1">
    <property type="nucleotide sequence ID" value="NZ_JAHOPB010000001.1"/>
</dbReference>
<organism evidence="3 4">
    <name type="scientific">Reyranella humidisoli</name>
    <dbReference type="NCBI Taxonomy" id="2849149"/>
    <lineage>
        <taxon>Bacteria</taxon>
        <taxon>Pseudomonadati</taxon>
        <taxon>Pseudomonadota</taxon>
        <taxon>Alphaproteobacteria</taxon>
        <taxon>Hyphomicrobiales</taxon>
        <taxon>Reyranellaceae</taxon>
        <taxon>Reyranella</taxon>
    </lineage>
</organism>
<feature type="transmembrane region" description="Helical" evidence="2">
    <location>
        <begin position="351"/>
        <end position="372"/>
    </location>
</feature>
<keyword evidence="2" id="KW-1133">Transmembrane helix</keyword>
<accession>A0ABS6IKB3</accession>
<evidence type="ECO:0000256" key="1">
    <source>
        <dbReference type="ARBA" id="ARBA00003787"/>
    </source>
</evidence>
<protein>
    <submittedName>
        <fullName evidence="3">ABC transporter permease</fullName>
    </submittedName>
</protein>
<dbReference type="Proteomes" id="UP000727907">
    <property type="component" value="Unassembled WGS sequence"/>
</dbReference>
<comment type="function">
    <text evidence="1">Could be part of an ABC transporter complex.</text>
</comment>
<comment type="caution">
    <text evidence="3">The sequence shown here is derived from an EMBL/GenBank/DDBJ whole genome shotgun (WGS) entry which is preliminary data.</text>
</comment>
<evidence type="ECO:0000313" key="3">
    <source>
        <dbReference type="EMBL" id="MBU8875036.1"/>
    </source>
</evidence>
<dbReference type="PANTHER" id="PTHR30188">
    <property type="entry name" value="ABC TRANSPORTER PERMEASE PROTEIN-RELATED"/>
    <property type="match status" value="1"/>
</dbReference>
<comment type="similarity">
    <text evidence="2">Belongs to the MlaE permease family.</text>
</comment>
<dbReference type="NCBIfam" id="TIGR00056">
    <property type="entry name" value="MlaE family lipid ABC transporter permease subunit"/>
    <property type="match status" value="1"/>
</dbReference>
<dbReference type="PANTHER" id="PTHR30188:SF3">
    <property type="entry name" value="ABC TRANSPORTER PERMEASE"/>
    <property type="match status" value="1"/>
</dbReference>
<gene>
    <name evidence="3" type="ORF">KQ910_14760</name>
</gene>
<keyword evidence="2" id="KW-1003">Cell membrane</keyword>
<dbReference type="InterPro" id="IPR003453">
    <property type="entry name" value="ABC_MlaE_roteobac"/>
</dbReference>
<proteinExistence type="inferred from homology"/>
<dbReference type="InterPro" id="IPR030802">
    <property type="entry name" value="Permease_MalE"/>
</dbReference>